<dbReference type="Gene3D" id="1.25.40.10">
    <property type="entry name" value="Tetratricopeptide repeat domain"/>
    <property type="match status" value="1"/>
</dbReference>
<keyword evidence="1" id="KW-0802">TPR repeat</keyword>
<feature type="repeat" description="TPR" evidence="1">
    <location>
        <begin position="106"/>
        <end position="139"/>
    </location>
</feature>
<reference evidence="3" key="1">
    <citation type="submission" date="2017-09" db="EMBL/GenBank/DDBJ databases">
        <title>Depth-based differentiation of microbial function through sediment-hosted aquifers and enrichment of novel symbionts in the deep terrestrial subsurface.</title>
        <authorList>
            <person name="Probst A.J."/>
            <person name="Ladd B."/>
            <person name="Jarett J.K."/>
            <person name="Geller-Mcgrath D.E."/>
            <person name="Sieber C.M.K."/>
            <person name="Emerson J.B."/>
            <person name="Anantharaman K."/>
            <person name="Thomas B.C."/>
            <person name="Malmstrom R."/>
            <person name="Stieglmeier M."/>
            <person name="Klingl A."/>
            <person name="Woyke T."/>
            <person name="Ryan C.M."/>
            <person name="Banfield J.F."/>
        </authorList>
    </citation>
    <scope>NUCLEOTIDE SEQUENCE [LARGE SCALE GENOMIC DNA]</scope>
</reference>
<name>A0A2M8ENP0_9BACT</name>
<gene>
    <name evidence="2" type="ORF">CO057_03365</name>
</gene>
<dbReference type="Proteomes" id="UP000230251">
    <property type="component" value="Unassembled WGS sequence"/>
</dbReference>
<dbReference type="EMBL" id="PFSI01000050">
    <property type="protein sequence ID" value="PJC24338.1"/>
    <property type="molecule type" value="Genomic_DNA"/>
</dbReference>
<proteinExistence type="predicted"/>
<evidence type="ECO:0000256" key="1">
    <source>
        <dbReference type="PROSITE-ProRule" id="PRU00339"/>
    </source>
</evidence>
<dbReference type="InterPro" id="IPR011990">
    <property type="entry name" value="TPR-like_helical_dom_sf"/>
</dbReference>
<dbReference type="PROSITE" id="PS50005">
    <property type="entry name" value="TPR"/>
    <property type="match status" value="1"/>
</dbReference>
<dbReference type="SUPFAM" id="SSF48452">
    <property type="entry name" value="TPR-like"/>
    <property type="match status" value="1"/>
</dbReference>
<dbReference type="Pfam" id="PF00515">
    <property type="entry name" value="TPR_1"/>
    <property type="match status" value="1"/>
</dbReference>
<protein>
    <submittedName>
        <fullName evidence="2">Uncharacterized protein</fullName>
    </submittedName>
</protein>
<dbReference type="PROSITE" id="PS50293">
    <property type="entry name" value="TPR_REGION"/>
    <property type="match status" value="1"/>
</dbReference>
<dbReference type="SMART" id="SM00028">
    <property type="entry name" value="TPR"/>
    <property type="match status" value="1"/>
</dbReference>
<dbReference type="InterPro" id="IPR019734">
    <property type="entry name" value="TPR_rpt"/>
</dbReference>
<comment type="caution">
    <text evidence="2">The sequence shown here is derived from an EMBL/GenBank/DDBJ whole genome shotgun (WGS) entry which is preliminary data.</text>
</comment>
<sequence>MKLATLTFTLAILVIIVVAVYGIDKKTNPYRGLVTSIEVQSDEETVNLLQTELATWLAAINASESVGEKPDLNLFGLAATNAYYLGDLVQARELYEKYFEYHSINPVAWNNYGNILKKMEDYETAEAAYLKALELDPQFEEYYRDVIDLYQDVWPEEKNDRIFELLEANVEINGQSQWNMVSLAKWYIRNNDCERAVDYYKIALAISMNATESQDIIDNLKADIESTKTACTE</sequence>
<dbReference type="AlphaFoldDB" id="A0A2M8ENP0"/>
<organism evidence="2 3">
    <name type="scientific">Candidatus Uhrbacteria bacterium CG_4_9_14_0_2_um_filter_41_50</name>
    <dbReference type="NCBI Taxonomy" id="1975031"/>
    <lineage>
        <taxon>Bacteria</taxon>
        <taxon>Candidatus Uhriibacteriota</taxon>
    </lineage>
</organism>
<evidence type="ECO:0000313" key="3">
    <source>
        <dbReference type="Proteomes" id="UP000230251"/>
    </source>
</evidence>
<evidence type="ECO:0000313" key="2">
    <source>
        <dbReference type="EMBL" id="PJC24338.1"/>
    </source>
</evidence>
<accession>A0A2M8ENP0</accession>
<dbReference type="Pfam" id="PF13176">
    <property type="entry name" value="TPR_7"/>
    <property type="match status" value="1"/>
</dbReference>